<evidence type="ECO:0000313" key="1">
    <source>
        <dbReference type="EMBL" id="QHT80596.1"/>
    </source>
</evidence>
<dbReference type="Gene3D" id="3.40.109.10">
    <property type="entry name" value="NADH Oxidase"/>
    <property type="match status" value="1"/>
</dbReference>
<accession>A0A6C0HKF2</accession>
<reference evidence="1" key="1">
    <citation type="journal article" date="2020" name="Nature">
        <title>Giant virus diversity and host interactions through global metagenomics.</title>
        <authorList>
            <person name="Schulz F."/>
            <person name="Roux S."/>
            <person name="Paez-Espino D."/>
            <person name="Jungbluth S."/>
            <person name="Walsh D.A."/>
            <person name="Denef V.J."/>
            <person name="McMahon K.D."/>
            <person name="Konstantinidis K.T."/>
            <person name="Eloe-Fadrosh E.A."/>
            <person name="Kyrpides N.C."/>
            <person name="Woyke T."/>
        </authorList>
    </citation>
    <scope>NUCLEOTIDE SEQUENCE</scope>
    <source>
        <strain evidence="1">GVMAG-M-3300023184-121</strain>
    </source>
</reference>
<organism evidence="1">
    <name type="scientific">viral metagenome</name>
    <dbReference type="NCBI Taxonomy" id="1070528"/>
    <lineage>
        <taxon>unclassified sequences</taxon>
        <taxon>metagenomes</taxon>
        <taxon>organismal metagenomes</taxon>
    </lineage>
</organism>
<sequence>MGLGSSKIETPSYSDSYHITDTFVNHQEWKHTVKRINHSHPVLFSKEIVNVGYLFGSQPYVIFAIHDEEIKEKIRRACYNQPHITICNCILIFCARSDIQLITEFPDALCSFSIRDKISNWWESYQPNIFDWVKRQTYIALGFVIAACAEESIPCFPIDGCNEKSLSSILELPSHLIPTAMLTVGAPD</sequence>
<dbReference type="AlphaFoldDB" id="A0A6C0HKF2"/>
<dbReference type="GO" id="GO:0016491">
    <property type="term" value="F:oxidoreductase activity"/>
    <property type="evidence" value="ECO:0007669"/>
    <property type="project" value="InterPro"/>
</dbReference>
<protein>
    <recommendedName>
        <fullName evidence="2">Nitroreductase domain-containing protein</fullName>
    </recommendedName>
</protein>
<proteinExistence type="predicted"/>
<evidence type="ECO:0008006" key="2">
    <source>
        <dbReference type="Google" id="ProtNLM"/>
    </source>
</evidence>
<dbReference type="EMBL" id="MN739974">
    <property type="protein sequence ID" value="QHT80596.1"/>
    <property type="molecule type" value="Genomic_DNA"/>
</dbReference>
<dbReference type="SUPFAM" id="SSF55469">
    <property type="entry name" value="FMN-dependent nitroreductase-like"/>
    <property type="match status" value="1"/>
</dbReference>
<dbReference type="InterPro" id="IPR000415">
    <property type="entry name" value="Nitroreductase-like"/>
</dbReference>
<name>A0A6C0HKF2_9ZZZZ</name>